<feature type="compositionally biased region" description="Basic and acidic residues" evidence="1">
    <location>
        <begin position="132"/>
        <end position="152"/>
    </location>
</feature>
<reference evidence="2" key="1">
    <citation type="submission" date="2021-03" db="EMBL/GenBank/DDBJ databases">
        <title>Draft genome sequence of rust myrtle Austropuccinia psidii MF-1, a brazilian biotype.</title>
        <authorList>
            <person name="Quecine M.C."/>
            <person name="Pachon D.M.R."/>
            <person name="Bonatelli M.L."/>
            <person name="Correr F.H."/>
            <person name="Franceschini L.M."/>
            <person name="Leite T.F."/>
            <person name="Margarido G.R.A."/>
            <person name="Almeida C.A."/>
            <person name="Ferrarezi J.A."/>
            <person name="Labate C.A."/>
        </authorList>
    </citation>
    <scope>NUCLEOTIDE SEQUENCE</scope>
    <source>
        <strain evidence="2">MF-1</strain>
    </source>
</reference>
<name>A0A9Q3EKC9_9BASI</name>
<organism evidence="2 3">
    <name type="scientific">Austropuccinia psidii MF-1</name>
    <dbReference type="NCBI Taxonomy" id="1389203"/>
    <lineage>
        <taxon>Eukaryota</taxon>
        <taxon>Fungi</taxon>
        <taxon>Dikarya</taxon>
        <taxon>Basidiomycota</taxon>
        <taxon>Pucciniomycotina</taxon>
        <taxon>Pucciniomycetes</taxon>
        <taxon>Pucciniales</taxon>
        <taxon>Sphaerophragmiaceae</taxon>
        <taxon>Austropuccinia</taxon>
    </lineage>
</organism>
<accession>A0A9Q3EKC9</accession>
<gene>
    <name evidence="2" type="ORF">O181_064355</name>
</gene>
<dbReference type="Proteomes" id="UP000765509">
    <property type="component" value="Unassembled WGS sequence"/>
</dbReference>
<proteinExistence type="predicted"/>
<dbReference type="AlphaFoldDB" id="A0A9Q3EKC9"/>
<evidence type="ECO:0000313" key="2">
    <source>
        <dbReference type="EMBL" id="MBW0524640.1"/>
    </source>
</evidence>
<keyword evidence="3" id="KW-1185">Reference proteome</keyword>
<feature type="region of interest" description="Disordered" evidence="1">
    <location>
        <begin position="121"/>
        <end position="152"/>
    </location>
</feature>
<protein>
    <submittedName>
        <fullName evidence="2">Uncharacterized protein</fullName>
    </submittedName>
</protein>
<evidence type="ECO:0000313" key="3">
    <source>
        <dbReference type="Proteomes" id="UP000765509"/>
    </source>
</evidence>
<comment type="caution">
    <text evidence="2">The sequence shown here is derived from an EMBL/GenBank/DDBJ whole genome shotgun (WGS) entry which is preliminary data.</text>
</comment>
<evidence type="ECO:0000256" key="1">
    <source>
        <dbReference type="SAM" id="MobiDB-lite"/>
    </source>
</evidence>
<dbReference type="EMBL" id="AVOT02031183">
    <property type="protein sequence ID" value="MBW0524640.1"/>
    <property type="molecule type" value="Genomic_DNA"/>
</dbReference>
<sequence>MIRSDCLDALARLKEWESCLLSGDSDGDRRCLSRLSIVIGARAQSRRRLRWSVPELVSCPWGAGSPHHHSLAWADVRAVGVCPAEHLATVSLRMGADEGSPSAWLAGVGGLRTAAVLAVASGEHPPRRSGGTHRDQGDARADRRQETSGAKDRLFGNLIRPSHRRRNVYDSMAQDHARLRAIGLSSAARHGLQSALKTPVGLRIATSSARHSWCWIAGPISPRQLIWQVSILADSGVILARRLVATGASHLEAC</sequence>